<proteinExistence type="predicted"/>
<dbReference type="Proteomes" id="UP000092839">
    <property type="component" value="Chromosome"/>
</dbReference>
<dbReference type="KEGG" id="bic:LMTR13_19845"/>
<sequence length="67" mass="7883">MDDDKEQRELQERVMRYRVMEREVTDPLAIGLLHDIVTELEAALEQPDRYSCKSPAAISDCRAKRKY</sequence>
<name>A0A1B1UH54_9BRAD</name>
<evidence type="ECO:0000313" key="2">
    <source>
        <dbReference type="Proteomes" id="UP000092839"/>
    </source>
</evidence>
<dbReference type="EMBL" id="CP016428">
    <property type="protein sequence ID" value="ANW02085.1"/>
    <property type="molecule type" value="Genomic_DNA"/>
</dbReference>
<protein>
    <submittedName>
        <fullName evidence="1">Uncharacterized protein</fullName>
    </submittedName>
</protein>
<dbReference type="RefSeq" id="WP_065729298.1">
    <property type="nucleotide sequence ID" value="NZ_CP016428.1"/>
</dbReference>
<dbReference type="AlphaFoldDB" id="A0A1B1UH54"/>
<reference evidence="1 2" key="1">
    <citation type="submission" date="2016-07" db="EMBL/GenBank/DDBJ databases">
        <title>Complete genome sequence of Bradyrhizobium icense LMTR 13T, a potential inoculant strain isolated from lima bean (Phaseolus lunatus) in Peru.</title>
        <authorList>
            <person name="Ormeno-Orrillo E."/>
            <person name="Duran D."/>
            <person name="Rogel M.A."/>
            <person name="Rey L."/>
            <person name="Imperial J."/>
            <person name="Ruiz-Argueso T."/>
            <person name="Martinez-Romero E."/>
        </authorList>
    </citation>
    <scope>NUCLEOTIDE SEQUENCE [LARGE SCALE GENOMIC DNA]</scope>
    <source>
        <strain evidence="1 2">LMTR 13</strain>
    </source>
</reference>
<keyword evidence="2" id="KW-1185">Reference proteome</keyword>
<organism evidence="1 2">
    <name type="scientific">Bradyrhizobium icense</name>
    <dbReference type="NCBI Taxonomy" id="1274631"/>
    <lineage>
        <taxon>Bacteria</taxon>
        <taxon>Pseudomonadati</taxon>
        <taxon>Pseudomonadota</taxon>
        <taxon>Alphaproteobacteria</taxon>
        <taxon>Hyphomicrobiales</taxon>
        <taxon>Nitrobacteraceae</taxon>
        <taxon>Bradyrhizobium</taxon>
    </lineage>
</organism>
<evidence type="ECO:0000313" key="1">
    <source>
        <dbReference type="EMBL" id="ANW02085.1"/>
    </source>
</evidence>
<gene>
    <name evidence="1" type="ORF">LMTR13_19845</name>
</gene>
<accession>A0A1B1UH54</accession>